<sequence length="539" mass="60429">MIFNHTIIDNLPTSSGSLRPKSSSLIFVAVFIILLSTFASGLIKILIRQYLSPLRRLRCPPIPSMLWGNLMDMHDQENNYLIDRWEEEYGPVFAFRGFLSGSRLMTTDIRAVAYILGNAYDYPKPDFVRDGLASMAAGHDGLLTTEGEQHTRQRKILQPAFSASSLRAVTPVFWEKAAEIRDIWSALAEQQQESHRYDAKDEKHWSKGAKLDVLAWLGRATLDVIGLAGFGYSFDALSDNSNALADAFAAVFATASTFRFMIILATWFPILRKFRREESSEKHMRKTIRDISLQLIDERRAAAQIDAQEALAKKSEGDIHSYSPEPGQARDLLGLLMRSNFAVASHLRMSTSEILCQISTFIAAGHETSASALTWTLYALAKSPEVQSKLRASFRPLQSIPIGDPQLDDELTRLPYLDWVVREVLRLHSPVTNTMRVCKKAHDAIPVGAPGGYLDRDGQRRTSIEIKKGDIISVPIQAINRSRVIWGPDAREFRPERWAEASQSRCAVPGLWSNILTFLNGNTVNGNRSCIGYKFAILE</sequence>
<keyword evidence="5 9" id="KW-0479">Metal-binding</keyword>
<accession>A0A0H2S6J5</accession>
<evidence type="ECO:0000256" key="1">
    <source>
        <dbReference type="ARBA" id="ARBA00001971"/>
    </source>
</evidence>
<evidence type="ECO:0000256" key="2">
    <source>
        <dbReference type="ARBA" id="ARBA00005179"/>
    </source>
</evidence>
<reference evidence="11 12" key="1">
    <citation type="submission" date="2015-04" db="EMBL/GenBank/DDBJ databases">
        <title>Complete genome sequence of Schizopora paradoxa KUC8140, a cosmopolitan wood degrader in East Asia.</title>
        <authorList>
            <consortium name="DOE Joint Genome Institute"/>
            <person name="Min B."/>
            <person name="Park H."/>
            <person name="Jang Y."/>
            <person name="Kim J.-J."/>
            <person name="Kim K.H."/>
            <person name="Pangilinan J."/>
            <person name="Lipzen A."/>
            <person name="Riley R."/>
            <person name="Grigoriev I.V."/>
            <person name="Spatafora J.W."/>
            <person name="Choi I.-G."/>
        </authorList>
    </citation>
    <scope>NUCLEOTIDE SEQUENCE [LARGE SCALE GENOMIC DNA]</scope>
    <source>
        <strain evidence="11 12">KUC8140</strain>
    </source>
</reference>
<dbReference type="Gene3D" id="1.10.630.10">
    <property type="entry name" value="Cytochrome P450"/>
    <property type="match status" value="1"/>
</dbReference>
<dbReference type="Proteomes" id="UP000053477">
    <property type="component" value="Unassembled WGS sequence"/>
</dbReference>
<dbReference type="InParanoid" id="A0A0H2S6J5"/>
<evidence type="ECO:0000256" key="8">
    <source>
        <dbReference type="ARBA" id="ARBA00023033"/>
    </source>
</evidence>
<dbReference type="GO" id="GO:0016705">
    <property type="term" value="F:oxidoreductase activity, acting on paired donors, with incorporation or reduction of molecular oxygen"/>
    <property type="evidence" value="ECO:0007669"/>
    <property type="project" value="InterPro"/>
</dbReference>
<dbReference type="GO" id="GO:0020037">
    <property type="term" value="F:heme binding"/>
    <property type="evidence" value="ECO:0007669"/>
    <property type="project" value="InterPro"/>
</dbReference>
<dbReference type="EMBL" id="KQ085906">
    <property type="protein sequence ID" value="KLO17308.1"/>
    <property type="molecule type" value="Genomic_DNA"/>
</dbReference>
<dbReference type="GO" id="GO:0005506">
    <property type="term" value="F:iron ion binding"/>
    <property type="evidence" value="ECO:0007669"/>
    <property type="project" value="InterPro"/>
</dbReference>
<dbReference type="InterPro" id="IPR036396">
    <property type="entry name" value="Cyt_P450_sf"/>
</dbReference>
<dbReference type="GO" id="GO:0004497">
    <property type="term" value="F:monooxygenase activity"/>
    <property type="evidence" value="ECO:0007669"/>
    <property type="project" value="UniProtKB-KW"/>
</dbReference>
<gene>
    <name evidence="11" type="ORF">SCHPADRAFT_937180</name>
</gene>
<keyword evidence="4 9" id="KW-0349">Heme</keyword>
<dbReference type="InterPro" id="IPR050121">
    <property type="entry name" value="Cytochrome_P450_monoxygenase"/>
</dbReference>
<dbReference type="PANTHER" id="PTHR24305:SF166">
    <property type="entry name" value="CYTOCHROME P450 12A4, MITOCHONDRIAL-RELATED"/>
    <property type="match status" value="1"/>
</dbReference>
<evidence type="ECO:0000256" key="6">
    <source>
        <dbReference type="ARBA" id="ARBA00023002"/>
    </source>
</evidence>
<dbReference type="OrthoDB" id="1470350at2759"/>
<feature type="transmembrane region" description="Helical" evidence="10">
    <location>
        <begin position="213"/>
        <end position="232"/>
    </location>
</feature>
<name>A0A0H2S6J5_9AGAM</name>
<keyword evidence="7 9" id="KW-0408">Iron</keyword>
<comment type="similarity">
    <text evidence="3">Belongs to the cytochrome P450 family.</text>
</comment>
<dbReference type="SUPFAM" id="SSF48264">
    <property type="entry name" value="Cytochrome P450"/>
    <property type="match status" value="1"/>
</dbReference>
<organism evidence="11 12">
    <name type="scientific">Schizopora paradoxa</name>
    <dbReference type="NCBI Taxonomy" id="27342"/>
    <lineage>
        <taxon>Eukaryota</taxon>
        <taxon>Fungi</taxon>
        <taxon>Dikarya</taxon>
        <taxon>Basidiomycota</taxon>
        <taxon>Agaricomycotina</taxon>
        <taxon>Agaricomycetes</taxon>
        <taxon>Hymenochaetales</taxon>
        <taxon>Schizoporaceae</taxon>
        <taxon>Schizopora</taxon>
    </lineage>
</organism>
<comment type="pathway">
    <text evidence="2">Secondary metabolite biosynthesis.</text>
</comment>
<keyword evidence="10" id="KW-1133">Transmembrane helix</keyword>
<keyword evidence="12" id="KW-1185">Reference proteome</keyword>
<feature type="binding site" description="axial binding residue" evidence="9">
    <location>
        <position position="530"/>
    </location>
    <ligand>
        <name>heme</name>
        <dbReference type="ChEBI" id="CHEBI:30413"/>
    </ligand>
    <ligandPart>
        <name>Fe</name>
        <dbReference type="ChEBI" id="CHEBI:18248"/>
    </ligandPart>
</feature>
<dbReference type="PRINTS" id="PR00465">
    <property type="entry name" value="EP450IV"/>
</dbReference>
<evidence type="ECO:0000256" key="7">
    <source>
        <dbReference type="ARBA" id="ARBA00023004"/>
    </source>
</evidence>
<evidence type="ECO:0000256" key="9">
    <source>
        <dbReference type="PIRSR" id="PIRSR602403-1"/>
    </source>
</evidence>
<protein>
    <submittedName>
        <fullName evidence="11">Cytochrome P450</fullName>
    </submittedName>
</protein>
<comment type="cofactor">
    <cofactor evidence="1 9">
        <name>heme</name>
        <dbReference type="ChEBI" id="CHEBI:30413"/>
    </cofactor>
</comment>
<keyword evidence="10" id="KW-0812">Transmembrane</keyword>
<dbReference type="AlphaFoldDB" id="A0A0H2S6J5"/>
<dbReference type="InterPro" id="IPR001128">
    <property type="entry name" value="Cyt_P450"/>
</dbReference>
<evidence type="ECO:0000256" key="5">
    <source>
        <dbReference type="ARBA" id="ARBA00022723"/>
    </source>
</evidence>
<dbReference type="InterPro" id="IPR002403">
    <property type="entry name" value="Cyt_P450_E_grp-IV"/>
</dbReference>
<keyword evidence="10" id="KW-0472">Membrane</keyword>
<evidence type="ECO:0000313" key="11">
    <source>
        <dbReference type="EMBL" id="KLO17308.1"/>
    </source>
</evidence>
<feature type="transmembrane region" description="Helical" evidence="10">
    <location>
        <begin position="25"/>
        <end position="47"/>
    </location>
</feature>
<evidence type="ECO:0000256" key="10">
    <source>
        <dbReference type="SAM" id="Phobius"/>
    </source>
</evidence>
<feature type="transmembrane region" description="Helical" evidence="10">
    <location>
        <begin position="247"/>
        <end position="270"/>
    </location>
</feature>
<dbReference type="Pfam" id="PF00067">
    <property type="entry name" value="p450"/>
    <property type="match status" value="1"/>
</dbReference>
<evidence type="ECO:0000256" key="3">
    <source>
        <dbReference type="ARBA" id="ARBA00010617"/>
    </source>
</evidence>
<evidence type="ECO:0000256" key="4">
    <source>
        <dbReference type="ARBA" id="ARBA00022617"/>
    </source>
</evidence>
<dbReference type="PANTHER" id="PTHR24305">
    <property type="entry name" value="CYTOCHROME P450"/>
    <property type="match status" value="1"/>
</dbReference>
<evidence type="ECO:0000313" key="12">
    <source>
        <dbReference type="Proteomes" id="UP000053477"/>
    </source>
</evidence>
<keyword evidence="6" id="KW-0560">Oxidoreductase</keyword>
<keyword evidence="8" id="KW-0503">Monooxygenase</keyword>
<dbReference type="PRINTS" id="PR00385">
    <property type="entry name" value="P450"/>
</dbReference>
<dbReference type="STRING" id="27342.A0A0H2S6J5"/>
<proteinExistence type="inferred from homology"/>